<sequence length="266" mass="28322">MALEVPLLGVPLVVHAAVGFEPMLMHCFRQWLMLPASLRASTLPARLHLLVQDPESDEPEVTAPSRFVVRRYVDTVVAARGSNLFSADLKQGVAVAFLTPALSANEAVVVPQVIEYLGLLLASRHDRLPVASAGLVLDGTAVLLSGEAGIVGALARACIEAEMALLAEQTVYLSLAHGLRVWGHASGRTGNRATHAERVVTCLVERRTGQASQLERLEAALAQHELQQKIEEQACTALVEAGVYRLAVGADMAPAVALLRHLASEG</sequence>
<evidence type="ECO:0000313" key="3">
    <source>
        <dbReference type="Proteomes" id="UP001193081"/>
    </source>
</evidence>
<feature type="coiled-coil region" evidence="1">
    <location>
        <begin position="207"/>
        <end position="234"/>
    </location>
</feature>
<evidence type="ECO:0000313" key="2">
    <source>
        <dbReference type="EMBL" id="MBP1468683.1"/>
    </source>
</evidence>
<dbReference type="EMBL" id="SIJK02000085">
    <property type="protein sequence ID" value="MBP1468683.1"/>
    <property type="molecule type" value="Genomic_DNA"/>
</dbReference>
<evidence type="ECO:0000256" key="1">
    <source>
        <dbReference type="SAM" id="Coils"/>
    </source>
</evidence>
<keyword evidence="1" id="KW-0175">Coiled coil</keyword>
<accession>A0ABS4DGY2</accession>
<dbReference type="RefSeq" id="WP_135481678.1">
    <property type="nucleotide sequence ID" value="NZ_SIJK02000085.1"/>
</dbReference>
<reference evidence="2 3" key="1">
    <citation type="submission" date="2021-03" db="EMBL/GenBank/DDBJ databases">
        <authorList>
            <person name="Grouzdev D.S."/>
        </authorList>
    </citation>
    <scope>NUCLEOTIDE SEQUENCE [LARGE SCALE GENOMIC DNA]</scope>
    <source>
        <strain evidence="2 3">M50-1</strain>
    </source>
</reference>
<name>A0ABS4DGY2_9CHLR</name>
<keyword evidence="3" id="KW-1185">Reference proteome</keyword>
<organism evidence="2 3">
    <name type="scientific">Candidatus Chloroploca mongolica</name>
    <dbReference type="NCBI Taxonomy" id="2528176"/>
    <lineage>
        <taxon>Bacteria</taxon>
        <taxon>Bacillati</taxon>
        <taxon>Chloroflexota</taxon>
        <taxon>Chloroflexia</taxon>
        <taxon>Chloroflexales</taxon>
        <taxon>Chloroflexineae</taxon>
        <taxon>Oscillochloridaceae</taxon>
        <taxon>Candidatus Chloroploca</taxon>
    </lineage>
</organism>
<gene>
    <name evidence="2" type="ORF">EYB53_023415</name>
</gene>
<comment type="caution">
    <text evidence="2">The sequence shown here is derived from an EMBL/GenBank/DDBJ whole genome shotgun (WGS) entry which is preliminary data.</text>
</comment>
<dbReference type="Proteomes" id="UP001193081">
    <property type="component" value="Unassembled WGS sequence"/>
</dbReference>
<protein>
    <submittedName>
        <fullName evidence="2">Uncharacterized protein</fullName>
    </submittedName>
</protein>
<proteinExistence type="predicted"/>